<evidence type="ECO:0000256" key="6">
    <source>
        <dbReference type="ARBA" id="ARBA00047942"/>
    </source>
</evidence>
<keyword evidence="5" id="KW-0949">S-adenosyl-L-methionine</keyword>
<dbReference type="EMBL" id="JAEPBH010000006">
    <property type="protein sequence ID" value="MBK4714389.1"/>
    <property type="molecule type" value="Genomic_DNA"/>
</dbReference>
<dbReference type="InterPro" id="IPR002052">
    <property type="entry name" value="DNA_methylase_N6_adenine_CS"/>
</dbReference>
<comment type="catalytic activity">
    <reaction evidence="6">
        <text>a 2'-deoxyadenosine in DNA + S-adenosyl-L-methionine = an N(6)-methyl-2'-deoxyadenosine in DNA + S-adenosyl-L-homocysteine + H(+)</text>
        <dbReference type="Rhea" id="RHEA:15197"/>
        <dbReference type="Rhea" id="RHEA-COMP:12418"/>
        <dbReference type="Rhea" id="RHEA-COMP:12419"/>
        <dbReference type="ChEBI" id="CHEBI:15378"/>
        <dbReference type="ChEBI" id="CHEBI:57856"/>
        <dbReference type="ChEBI" id="CHEBI:59789"/>
        <dbReference type="ChEBI" id="CHEBI:90615"/>
        <dbReference type="ChEBI" id="CHEBI:90616"/>
        <dbReference type="EC" id="2.1.1.72"/>
    </reaction>
</comment>
<dbReference type="GO" id="GO:0032259">
    <property type="term" value="P:methylation"/>
    <property type="evidence" value="ECO:0007669"/>
    <property type="project" value="UniProtKB-KW"/>
</dbReference>
<reference evidence="8" key="1">
    <citation type="submission" date="2021-01" db="EMBL/GenBank/DDBJ databases">
        <title>Intestinitalea alba gen. nov., sp. nov., a novel genus of the family Enterobacteriaceae, isolated from the gut of the plastic-eating mealworm Tenebrio molitor L.</title>
        <authorList>
            <person name="Yang Y."/>
        </authorList>
    </citation>
    <scope>NUCLEOTIDE SEQUENCE</scope>
    <source>
        <strain evidence="8">BIT-L3</strain>
    </source>
</reference>
<proteinExistence type="inferred from homology"/>
<evidence type="ECO:0000313" key="8">
    <source>
        <dbReference type="EMBL" id="MBK4714389.1"/>
    </source>
</evidence>
<evidence type="ECO:0000256" key="5">
    <source>
        <dbReference type="ARBA" id="ARBA00022691"/>
    </source>
</evidence>
<keyword evidence="3" id="KW-0489">Methyltransferase</keyword>
<dbReference type="InterPro" id="IPR002295">
    <property type="entry name" value="N4/N6-MTase_EcoPI_Mod-like"/>
</dbReference>
<dbReference type="EC" id="2.1.1.72" evidence="2"/>
<dbReference type="SUPFAM" id="SSF53335">
    <property type="entry name" value="S-adenosyl-L-methionine-dependent methyltransferases"/>
    <property type="match status" value="1"/>
</dbReference>
<dbReference type="PRINTS" id="PR00506">
    <property type="entry name" value="D21N6MTFRASE"/>
</dbReference>
<accession>A0A8K0V3F0</accession>
<evidence type="ECO:0000313" key="9">
    <source>
        <dbReference type="Proteomes" id="UP000659047"/>
    </source>
</evidence>
<name>A0A8K0V3F0_9ENTR</name>
<dbReference type="Pfam" id="PF01555">
    <property type="entry name" value="N6_N4_Mtase"/>
    <property type="match status" value="1"/>
</dbReference>
<evidence type="ECO:0000259" key="7">
    <source>
        <dbReference type="Pfam" id="PF01555"/>
    </source>
</evidence>
<dbReference type="Gene3D" id="3.40.50.150">
    <property type="entry name" value="Vaccinia Virus protein VP39"/>
    <property type="match status" value="1"/>
</dbReference>
<evidence type="ECO:0000256" key="3">
    <source>
        <dbReference type="ARBA" id="ARBA00022603"/>
    </source>
</evidence>
<keyword evidence="4" id="KW-0808">Transferase</keyword>
<dbReference type="RefSeq" id="WP_238712390.1">
    <property type="nucleotide sequence ID" value="NZ_JAEPBH010000006.1"/>
</dbReference>
<dbReference type="Proteomes" id="UP000659047">
    <property type="component" value="Unassembled WGS sequence"/>
</dbReference>
<comment type="similarity">
    <text evidence="1">Belongs to the N(4)/N(6)-methyltransferase family.</text>
</comment>
<dbReference type="PROSITE" id="PS00092">
    <property type="entry name" value="N6_MTASE"/>
    <property type="match status" value="1"/>
</dbReference>
<organism evidence="8 9">
    <name type="scientific">Tenebrionibacter intestinalis</name>
    <dbReference type="NCBI Taxonomy" id="2799638"/>
    <lineage>
        <taxon>Bacteria</taxon>
        <taxon>Pseudomonadati</taxon>
        <taxon>Pseudomonadota</taxon>
        <taxon>Gammaproteobacteria</taxon>
        <taxon>Enterobacterales</taxon>
        <taxon>Enterobacteriaceae</taxon>
        <taxon>Tenebrionibacter/Tenebrionicola group</taxon>
        <taxon>Tenebrionibacter</taxon>
    </lineage>
</organism>
<comment type="caution">
    <text evidence="8">The sequence shown here is derived from an EMBL/GenBank/DDBJ whole genome shotgun (WGS) entry which is preliminary data.</text>
</comment>
<dbReference type="PIRSF" id="PIRSF015855">
    <property type="entry name" value="TypeIII_Mtase_mKpnI"/>
    <property type="match status" value="1"/>
</dbReference>
<dbReference type="InterPro" id="IPR002941">
    <property type="entry name" value="DNA_methylase_N4/N6"/>
</dbReference>
<gene>
    <name evidence="8" type="ORF">JJB97_03350</name>
</gene>
<protein>
    <recommendedName>
        <fullName evidence="2">site-specific DNA-methyltransferase (adenine-specific)</fullName>
        <ecNumber evidence="2">2.1.1.72</ecNumber>
    </recommendedName>
</protein>
<dbReference type="AlphaFoldDB" id="A0A8K0V3F0"/>
<sequence length="693" mass="77634">MEKLKMHSPNLTQDNIARIRDLFPGCVTEAKDEDASVKLAVDFDQLRQELAESIVEGPQERYHLNWPGKREALLTANAPIAKTLRPCRAESVDFDSTKNLFIEGDNLDALKLLQESYLGKVKLIYIDPPYNTGSDLIYEDDFSESAEEYFRKSFQIDESGNRMIVNAESSGKFHSKWLSMLYPRLRLARNLLADDGAICISISDIELKNTLALCNEVFGEQNYVNTISVMAKVSAGASGGGEDKRLKKNIEYIIIYAKSLGSFNPLSHLYTERPLTDVIKEMRDAGESWKYTSILLGAGERTFFGEVKDGDGNAIKIYKRKGVERTTISKVCKNEGLTEAEAYQKYFKQIFSDTNAQTSIRTRVIDAVGSLDDSELLEVEYVPRSGRDKGVKVTHAYISPSVRRVIWLHDVADASGDKIIKKEKLGTFWDNFDYNNVGKEGGIPFPDGKKPVHLLRTCIDLYNGREGIFMDFFSGSGSLAHAVMLANTGDTGKRRFIAVQVNELIDEKNKKYESVIEFCRSEGIPLSIAEISKERIRRSGVMTQQEFGALESGDRPDVGFRVFKIDASNMADVYYTPDALDKAKFDLFVDNIKPDRTPEDLLFQVMLNWGVDLALPISKQSIQGKDVFFVDGNVLAACFDASGSIDEAFVKELAKQQPLRVVFRDAGYKNSAAKINVEQIFKLVSPATEVKCI</sequence>
<dbReference type="InterPro" id="IPR029063">
    <property type="entry name" value="SAM-dependent_MTases_sf"/>
</dbReference>
<keyword evidence="9" id="KW-1185">Reference proteome</keyword>
<feature type="domain" description="DNA methylase N-4/N-6" evidence="7">
    <location>
        <begin position="121"/>
        <end position="487"/>
    </location>
</feature>
<evidence type="ECO:0000256" key="2">
    <source>
        <dbReference type="ARBA" id="ARBA00011900"/>
    </source>
</evidence>
<evidence type="ECO:0000256" key="4">
    <source>
        <dbReference type="ARBA" id="ARBA00022679"/>
    </source>
</evidence>
<dbReference type="GO" id="GO:0009007">
    <property type="term" value="F:site-specific DNA-methyltransferase (adenine-specific) activity"/>
    <property type="evidence" value="ECO:0007669"/>
    <property type="project" value="UniProtKB-EC"/>
</dbReference>
<dbReference type="GO" id="GO:0003677">
    <property type="term" value="F:DNA binding"/>
    <property type="evidence" value="ECO:0007669"/>
    <property type="project" value="InterPro"/>
</dbReference>
<dbReference type="GO" id="GO:0008170">
    <property type="term" value="F:N-methyltransferase activity"/>
    <property type="evidence" value="ECO:0007669"/>
    <property type="project" value="InterPro"/>
</dbReference>
<evidence type="ECO:0000256" key="1">
    <source>
        <dbReference type="ARBA" id="ARBA00006594"/>
    </source>
</evidence>